<proteinExistence type="predicted"/>
<dbReference type="Proteomes" id="UP001652621">
    <property type="component" value="Unplaced"/>
</dbReference>
<dbReference type="GeneID" id="131802128"/>
<keyword evidence="1" id="KW-1133">Transmembrane helix</keyword>
<feature type="transmembrane region" description="Helical" evidence="1">
    <location>
        <begin position="152"/>
        <end position="181"/>
    </location>
</feature>
<dbReference type="RefSeq" id="XP_058977518.1">
    <property type="nucleotide sequence ID" value="XM_059121535.1"/>
</dbReference>
<feature type="transmembrane region" description="Helical" evidence="1">
    <location>
        <begin position="107"/>
        <end position="132"/>
    </location>
</feature>
<name>A0ABM3UVH0_MUSDO</name>
<keyword evidence="1" id="KW-0812">Transmembrane</keyword>
<evidence type="ECO:0000313" key="3">
    <source>
        <dbReference type="RefSeq" id="XP_058977518.1"/>
    </source>
</evidence>
<protein>
    <submittedName>
        <fullName evidence="3">Uncharacterized protein LOC131802128</fullName>
    </submittedName>
</protein>
<organism evidence="2 3">
    <name type="scientific">Musca domestica</name>
    <name type="common">House fly</name>
    <dbReference type="NCBI Taxonomy" id="7370"/>
    <lineage>
        <taxon>Eukaryota</taxon>
        <taxon>Metazoa</taxon>
        <taxon>Ecdysozoa</taxon>
        <taxon>Arthropoda</taxon>
        <taxon>Hexapoda</taxon>
        <taxon>Insecta</taxon>
        <taxon>Pterygota</taxon>
        <taxon>Neoptera</taxon>
        <taxon>Endopterygota</taxon>
        <taxon>Diptera</taxon>
        <taxon>Brachycera</taxon>
        <taxon>Muscomorpha</taxon>
        <taxon>Muscoidea</taxon>
        <taxon>Muscidae</taxon>
        <taxon>Musca</taxon>
    </lineage>
</organism>
<feature type="transmembrane region" description="Helical" evidence="1">
    <location>
        <begin position="42"/>
        <end position="62"/>
    </location>
</feature>
<gene>
    <name evidence="3" type="primary">LOC131802128</name>
</gene>
<evidence type="ECO:0000313" key="2">
    <source>
        <dbReference type="Proteomes" id="UP001652621"/>
    </source>
</evidence>
<accession>A0ABM3UVH0</accession>
<reference evidence="3" key="1">
    <citation type="submission" date="2025-08" db="UniProtKB">
        <authorList>
            <consortium name="RefSeq"/>
        </authorList>
    </citation>
    <scope>IDENTIFICATION</scope>
    <source>
        <strain evidence="3">Aabys</strain>
        <tissue evidence="3">Whole body</tissue>
    </source>
</reference>
<keyword evidence="2" id="KW-1185">Reference proteome</keyword>
<feature type="transmembrane region" description="Helical" evidence="1">
    <location>
        <begin position="74"/>
        <end position="95"/>
    </location>
</feature>
<keyword evidence="1" id="KW-0472">Membrane</keyword>
<sequence length="186" mass="21466">MAFDFVAVFWRLTLLRAMKNNIQLTFPKISFSLEGMLSPKDIILIILSLICSIFSILTFILMQTNANLTNTKEILTYKIILVLCVIYTCLLKALIIKPIRKRVQLFAYVFCFVSIALWFLCFAALLWIHFYISSNYSPKCEHKSHTIQYYNTASFLMLGYVNFAIFSVICIAVIGNSYSLYMVAKK</sequence>
<evidence type="ECO:0000256" key="1">
    <source>
        <dbReference type="SAM" id="Phobius"/>
    </source>
</evidence>